<accession>A0A381YMR0</accession>
<gene>
    <name evidence="1" type="ORF">METZ01_LOCUS131094</name>
</gene>
<evidence type="ECO:0008006" key="2">
    <source>
        <dbReference type="Google" id="ProtNLM"/>
    </source>
</evidence>
<sequence length="432" mass="49859">MKSFAFSLLLIFTIGLVPPHALAQGTEATGDGQEVSPGLLVFLDCDRRTCDQNYLRREITFINYVRDRQDAQIHILVTNQAAGSGQEYQFNFIGLREFEGDDTQQVWVSSNTNTDDEKRAGIAQRIRVGILHYLAKTSLIDHIEIREQIEGIEDRFLVVDPDDDPWNFWVFRLHTDGELKGEDRRSEKKMNFSVSASRTTPDWKIRNNANYRYDERKFVLNDGSESVGMSRFWWFQHQTVKSFGEHWGFSGKMAVGHMTYMNNKLAIVGAPGIEYNIFPYSESSRRIFTFTYEVGIGRYQYFEETLFGKTEEILYDHTLLVNADAVQPWGEAEIGVELAQYLSDLDQWQAEVEGRLEFRIFRGLSVNLSGKWAAVRNQRFLPAMGQTDEQILLRQSALATDSRYEMKAGITYQFGSIFNNVVNPRFITRWGQ</sequence>
<dbReference type="EMBL" id="UINC01018594">
    <property type="protein sequence ID" value="SVA78240.1"/>
    <property type="molecule type" value="Genomic_DNA"/>
</dbReference>
<name>A0A381YMR0_9ZZZZ</name>
<evidence type="ECO:0000313" key="1">
    <source>
        <dbReference type="EMBL" id="SVA78240.1"/>
    </source>
</evidence>
<proteinExistence type="predicted"/>
<dbReference type="AlphaFoldDB" id="A0A381YMR0"/>
<organism evidence="1">
    <name type="scientific">marine metagenome</name>
    <dbReference type="NCBI Taxonomy" id="408172"/>
    <lineage>
        <taxon>unclassified sequences</taxon>
        <taxon>metagenomes</taxon>
        <taxon>ecological metagenomes</taxon>
    </lineage>
</organism>
<protein>
    <recommendedName>
        <fullName evidence="2">DUF481 domain-containing protein</fullName>
    </recommendedName>
</protein>
<reference evidence="1" key="1">
    <citation type="submission" date="2018-05" db="EMBL/GenBank/DDBJ databases">
        <authorList>
            <person name="Lanie J.A."/>
            <person name="Ng W.-L."/>
            <person name="Kazmierczak K.M."/>
            <person name="Andrzejewski T.M."/>
            <person name="Davidsen T.M."/>
            <person name="Wayne K.J."/>
            <person name="Tettelin H."/>
            <person name="Glass J.I."/>
            <person name="Rusch D."/>
            <person name="Podicherti R."/>
            <person name="Tsui H.-C.T."/>
            <person name="Winkler M.E."/>
        </authorList>
    </citation>
    <scope>NUCLEOTIDE SEQUENCE</scope>
</reference>